<dbReference type="Pfam" id="PF18920">
    <property type="entry name" value="DUF5671"/>
    <property type="match status" value="1"/>
</dbReference>
<reference evidence="3" key="1">
    <citation type="journal article" date="2015" name="Nature">
        <title>rRNA introns, odd ribosomes, and small enigmatic genomes across a large radiation of phyla.</title>
        <authorList>
            <person name="Brown C.T."/>
            <person name="Hug L.A."/>
            <person name="Thomas B.C."/>
            <person name="Sharon I."/>
            <person name="Castelle C.J."/>
            <person name="Singh A."/>
            <person name="Wilkins M.J."/>
            <person name="Williams K.H."/>
            <person name="Banfield J.F."/>
        </authorList>
    </citation>
    <scope>NUCLEOTIDE SEQUENCE [LARGE SCALE GENOMIC DNA]</scope>
</reference>
<dbReference type="PATRIC" id="fig|1618667.3.peg.4"/>
<proteinExistence type="predicted"/>
<feature type="transmembrane region" description="Helical" evidence="1">
    <location>
        <begin position="143"/>
        <end position="161"/>
    </location>
</feature>
<name>A0A0G1AKJ4_9BACT</name>
<keyword evidence="1" id="KW-0812">Transmembrane</keyword>
<evidence type="ECO:0000256" key="1">
    <source>
        <dbReference type="SAM" id="Phobius"/>
    </source>
</evidence>
<feature type="transmembrane region" description="Helical" evidence="1">
    <location>
        <begin position="110"/>
        <end position="131"/>
    </location>
</feature>
<evidence type="ECO:0000313" key="3">
    <source>
        <dbReference type="EMBL" id="KKS25788.1"/>
    </source>
</evidence>
<evidence type="ECO:0000259" key="2">
    <source>
        <dbReference type="Pfam" id="PF18920"/>
    </source>
</evidence>
<dbReference type="InterPro" id="IPR043728">
    <property type="entry name" value="DUF5671"/>
</dbReference>
<evidence type="ECO:0000313" key="4">
    <source>
        <dbReference type="Proteomes" id="UP000033856"/>
    </source>
</evidence>
<keyword evidence="1" id="KW-0472">Membrane</keyword>
<dbReference type="Proteomes" id="UP000033856">
    <property type="component" value="Unassembled WGS sequence"/>
</dbReference>
<protein>
    <recommendedName>
        <fullName evidence="2">DUF5671 domain-containing protein</fullName>
    </recommendedName>
</protein>
<gene>
    <name evidence="3" type="ORF">UU83_C0001G0004</name>
</gene>
<feature type="transmembrane region" description="Helical" evidence="1">
    <location>
        <begin position="70"/>
        <end position="90"/>
    </location>
</feature>
<accession>A0A0G1AKJ4</accession>
<feature type="transmembrane region" description="Helical" evidence="1">
    <location>
        <begin position="181"/>
        <end position="201"/>
    </location>
</feature>
<keyword evidence="1" id="KW-1133">Transmembrane helix</keyword>
<sequence length="334" mass="38067">MTKRRNSINNLMVNDINKNLPRDTFMHLLAVVALIVSAISFGALLFQYTNIYFPDALSDNYWSNRSFYDLIRRALAALIVVFPVYVWVSWFLNKDIKQFPEKTELKIRKWLLYLTVFAAALVIIGDLVILIQTYLNGELTARFLLKVASVFFIAGAVFYYYFLQLKIPLQNGSKTVFGSKIFVPAIIGIVAATVVFGFFIAGSPQSRRLERLDERRISDLSVIQSQVIDYWQRKSKLPVDLDSLAGSFFGVSIPNDPKTKSPYEYKVLSNLKFELCAVFETVNTGEQYPGGRAAKPMIIDRVGFGGIQDWQHDLGRTCFETIIDPEIFKSINKF</sequence>
<feature type="domain" description="DUF5671" evidence="2">
    <location>
        <begin position="24"/>
        <end position="160"/>
    </location>
</feature>
<dbReference type="EMBL" id="LCCD01000001">
    <property type="protein sequence ID" value="KKS25788.1"/>
    <property type="molecule type" value="Genomic_DNA"/>
</dbReference>
<organism evidence="3 4">
    <name type="scientific">Candidatus Jorgensenbacteria bacterium GW2011_GWF2_41_8</name>
    <dbReference type="NCBI Taxonomy" id="1618667"/>
    <lineage>
        <taxon>Bacteria</taxon>
        <taxon>Candidatus Joergenseniibacteriota</taxon>
    </lineage>
</organism>
<comment type="caution">
    <text evidence="3">The sequence shown here is derived from an EMBL/GenBank/DDBJ whole genome shotgun (WGS) entry which is preliminary data.</text>
</comment>
<feature type="transmembrane region" description="Helical" evidence="1">
    <location>
        <begin position="25"/>
        <end position="49"/>
    </location>
</feature>
<dbReference type="AlphaFoldDB" id="A0A0G1AKJ4"/>